<keyword evidence="2" id="KW-0472">Membrane</keyword>
<reference evidence="3" key="1">
    <citation type="submission" date="2014-11" db="EMBL/GenBank/DDBJ databases">
        <authorList>
            <person name="Otto D Thomas"/>
            <person name="Naeem Raeece"/>
        </authorList>
    </citation>
    <scope>NUCLEOTIDE SEQUENCE</scope>
</reference>
<evidence type="ECO:0000313" key="3">
    <source>
        <dbReference type="EMBL" id="CEM37043.1"/>
    </source>
</evidence>
<feature type="region of interest" description="Disordered" evidence="1">
    <location>
        <begin position="572"/>
        <end position="632"/>
    </location>
</feature>
<keyword evidence="2" id="KW-1133">Transmembrane helix</keyword>
<organism evidence="3">
    <name type="scientific">Chromera velia CCMP2878</name>
    <dbReference type="NCBI Taxonomy" id="1169474"/>
    <lineage>
        <taxon>Eukaryota</taxon>
        <taxon>Sar</taxon>
        <taxon>Alveolata</taxon>
        <taxon>Colpodellida</taxon>
        <taxon>Chromeraceae</taxon>
        <taxon>Chromera</taxon>
    </lineage>
</organism>
<evidence type="ECO:0000256" key="1">
    <source>
        <dbReference type="SAM" id="MobiDB-lite"/>
    </source>
</evidence>
<protein>
    <submittedName>
        <fullName evidence="3">Uncharacterized protein</fullName>
    </submittedName>
</protein>
<dbReference type="EMBL" id="CDMZ01001752">
    <property type="protein sequence ID" value="CEM37043.1"/>
    <property type="molecule type" value="Genomic_DNA"/>
</dbReference>
<dbReference type="PhylomeDB" id="A0A0G4H0H9"/>
<dbReference type="AlphaFoldDB" id="A0A0G4H0H9"/>
<gene>
    <name evidence="3" type="ORF">Cvel_24214</name>
</gene>
<proteinExistence type="predicted"/>
<keyword evidence="2" id="KW-0812">Transmembrane</keyword>
<name>A0A0G4H0H9_9ALVE</name>
<sequence length="632" mass="69819">MSGVGGEKTISDLGKRGWLGKVCFELSGYETTKKVTLYSWRLKALLLSVYAVAIAYVVLTVLLYHGYARFEAASATFNPWVPMAVDVTQGDFAYCPAGSDTTPLPSSYDFAPDPSNFQASGGFMFKNVKCITEPNLAEQIRIPGNEVVVLTSRQEVLVGSPCNQIAQADISSETAAEATFFDRTLDDGTDCVQSFFLPGPENFIIYLIHAISISFDDDSSRLRNVPCTFKTPSGTRTFDKDVPITFTVAELVEAANMGPLGLDKLNPQLYAWDPERYPRYRHTGGSIIVRFNYRNLETSNLSVFDYRCEITASLQEGVWGYLGVEEEYDQDLGRAKTVSHFGLRIRFEAGGSLGTWDTTFFFQQLFNGLVLLLSAGVLTDYLGQFFFKNFRQYTSEKVKEPDLETRLNSRPTVHWHMPGQSNNEQRPLSSSAFPDHIMSDGKGTDSNLHNPEHMDAFLKSPQALRLPSGGCGGTSDIPERMSLSVPGGERETILVQVEEDDGGGGAYSENPPSEGDLHTVDRLAIVAKELERLKKRVNTHMINAERERQSFLTEKTRQSVFSHLEGGVEVAEENVSVEDPSPVNPVQPANLSNVFGGLSSLPSPYGARSPPKQQKPPDQMSPVREGTQEDEV</sequence>
<dbReference type="VEuPathDB" id="CryptoDB:Cvel_24214"/>
<feature type="compositionally biased region" description="Polar residues" evidence="1">
    <location>
        <begin position="419"/>
        <end position="432"/>
    </location>
</feature>
<feature type="region of interest" description="Disordered" evidence="1">
    <location>
        <begin position="412"/>
        <end position="489"/>
    </location>
</feature>
<feature type="transmembrane region" description="Helical" evidence="2">
    <location>
        <begin position="44"/>
        <end position="67"/>
    </location>
</feature>
<accession>A0A0G4H0H9</accession>
<evidence type="ECO:0000256" key="2">
    <source>
        <dbReference type="SAM" id="Phobius"/>
    </source>
</evidence>